<dbReference type="Proteomes" id="UP000240830">
    <property type="component" value="Unassembled WGS sequence"/>
</dbReference>
<gene>
    <name evidence="3" type="ORF">PSACC_03368</name>
</gene>
<feature type="region of interest" description="Disordered" evidence="1">
    <location>
        <begin position="371"/>
        <end position="421"/>
    </location>
</feature>
<feature type="compositionally biased region" description="Low complexity" evidence="1">
    <location>
        <begin position="384"/>
        <end position="404"/>
    </location>
</feature>
<evidence type="ECO:0000256" key="2">
    <source>
        <dbReference type="SAM" id="Phobius"/>
    </source>
</evidence>
<keyword evidence="4" id="KW-1185">Reference proteome</keyword>
<keyword evidence="2" id="KW-0812">Transmembrane</keyword>
<protein>
    <submittedName>
        <fullName evidence="3">Uncharacterized protein</fullName>
    </submittedName>
</protein>
<keyword evidence="2" id="KW-1133">Transmembrane helix</keyword>
<sequence>MDVTPAVLGAVFALAFGLIATMRRLKKFRGRYRCFAYAEATVGILAVFSGSMAALGRFHPWWPYLVAAGLAIIPITVLLGRLAWEWRRRRIVGRYYQNFYPDGALKDGMTFTQAVSTAIKQYGRISASNIPLLSFPSLKQTYETVASNGSWLSFEEFKTECLLGLSFDEDKSFREKAALLIFADPSDVAECREWFVRQALLLKLFRAAEGGDLAEIIRLMWKEKSFNAAIRQDCFLDAFYRLVKGKDKAVALALCQKLLEQHGTDTTKTAAVSGTTTTNADADVDATWINREMPKFKAKCGNVEPSRLCTEDELKLDTWYVPGDATECELCGYRCSKETPIWRTTWYGWRKRAPRARSHCEVCNLNAIRPVSSIIPPPPPPPTTEDAASPPSSQAGPSTAGPSGNQCVVDMPEPNTTEITE</sequence>
<feature type="transmembrane region" description="Helical" evidence="2">
    <location>
        <begin position="34"/>
        <end position="55"/>
    </location>
</feature>
<organism evidence="3 4">
    <name type="scientific">Paramicrosporidium saccamoebae</name>
    <dbReference type="NCBI Taxonomy" id="1246581"/>
    <lineage>
        <taxon>Eukaryota</taxon>
        <taxon>Fungi</taxon>
        <taxon>Fungi incertae sedis</taxon>
        <taxon>Cryptomycota</taxon>
        <taxon>Cryptomycota incertae sedis</taxon>
        <taxon>Paramicrosporidium</taxon>
    </lineage>
</organism>
<dbReference type="AlphaFoldDB" id="A0A2H9TGF5"/>
<proteinExistence type="predicted"/>
<evidence type="ECO:0000313" key="4">
    <source>
        <dbReference type="Proteomes" id="UP000240830"/>
    </source>
</evidence>
<comment type="caution">
    <text evidence="3">The sequence shown here is derived from an EMBL/GenBank/DDBJ whole genome shotgun (WGS) entry which is preliminary data.</text>
</comment>
<dbReference type="EMBL" id="MTSL01000206">
    <property type="protein sequence ID" value="PJF16806.1"/>
    <property type="molecule type" value="Genomic_DNA"/>
</dbReference>
<feature type="transmembrane region" description="Helical" evidence="2">
    <location>
        <begin position="61"/>
        <end position="84"/>
    </location>
</feature>
<name>A0A2H9TGF5_9FUNG</name>
<evidence type="ECO:0000313" key="3">
    <source>
        <dbReference type="EMBL" id="PJF16806.1"/>
    </source>
</evidence>
<keyword evidence="2" id="KW-0472">Membrane</keyword>
<reference evidence="3 4" key="1">
    <citation type="submission" date="2016-10" db="EMBL/GenBank/DDBJ databases">
        <title>The genome of Paramicrosporidium saccamoebae is the missing link in understanding Cryptomycota and Microsporidia evolution.</title>
        <authorList>
            <person name="Quandt C.A."/>
            <person name="Beaudet D."/>
            <person name="Corsaro D."/>
            <person name="Michel R."/>
            <person name="Corradi N."/>
            <person name="James T."/>
        </authorList>
    </citation>
    <scope>NUCLEOTIDE SEQUENCE [LARGE SCALE GENOMIC DNA]</scope>
    <source>
        <strain evidence="3 4">KSL3</strain>
    </source>
</reference>
<feature type="transmembrane region" description="Helical" evidence="2">
    <location>
        <begin position="6"/>
        <end position="22"/>
    </location>
</feature>
<evidence type="ECO:0000256" key="1">
    <source>
        <dbReference type="SAM" id="MobiDB-lite"/>
    </source>
</evidence>
<accession>A0A2H9TGF5</accession>